<dbReference type="InterPro" id="IPR023393">
    <property type="entry name" value="START-like_dom_sf"/>
</dbReference>
<evidence type="ECO:0000313" key="4">
    <source>
        <dbReference type="Proteomes" id="UP000076623"/>
    </source>
</evidence>
<sequence length="159" mass="17674">MNLSRNRRTDTASKVIPVPPQIVYLAIINPDSLIQWLPPEGMSGKIDTYDCREGGAYKMTLTYELDELILGKTAENTDVAEGTFLELVPNQRIVQSVNFNSEDPAFSGEMIQKWILEDVSGGTNVTIVCENVPEGIRKEDHDTGLRSTLENLAAFTEKL</sequence>
<evidence type="ECO:0000256" key="1">
    <source>
        <dbReference type="ARBA" id="ARBA00006817"/>
    </source>
</evidence>
<proteinExistence type="inferred from homology"/>
<evidence type="ECO:0000259" key="2">
    <source>
        <dbReference type="Pfam" id="PF08327"/>
    </source>
</evidence>
<comment type="similarity">
    <text evidence="1">Belongs to the AHA1 family.</text>
</comment>
<feature type="domain" description="Activator of Hsp90 ATPase homologue 1/2-like C-terminal" evidence="2">
    <location>
        <begin position="18"/>
        <end position="155"/>
    </location>
</feature>
<dbReference type="RefSeq" id="WP_066399466.1">
    <property type="nucleotide sequence ID" value="NZ_CP015378.1"/>
</dbReference>
<dbReference type="AlphaFoldDB" id="A0A160ISQ5"/>
<evidence type="ECO:0000313" key="3">
    <source>
        <dbReference type="EMBL" id="ANC79162.1"/>
    </source>
</evidence>
<dbReference type="EMBL" id="CP015378">
    <property type="protein sequence ID" value="ANC79162.1"/>
    <property type="molecule type" value="Genomic_DNA"/>
</dbReference>
<dbReference type="Gene3D" id="3.30.530.20">
    <property type="match status" value="1"/>
</dbReference>
<organism evidence="3 4">
    <name type="scientific">Fictibacillus phosphorivorans</name>
    <dbReference type="NCBI Taxonomy" id="1221500"/>
    <lineage>
        <taxon>Bacteria</taxon>
        <taxon>Bacillati</taxon>
        <taxon>Bacillota</taxon>
        <taxon>Bacilli</taxon>
        <taxon>Bacillales</taxon>
        <taxon>Fictibacillaceae</taxon>
        <taxon>Fictibacillus</taxon>
    </lineage>
</organism>
<gene>
    <name evidence="3" type="ORF">ABE65_021075</name>
</gene>
<accession>A0A160ISQ5</accession>
<dbReference type="STRING" id="1221500.ABE65_021075"/>
<dbReference type="Proteomes" id="UP000076623">
    <property type="component" value="Chromosome"/>
</dbReference>
<protein>
    <submittedName>
        <fullName evidence="3">ATPase</fullName>
    </submittedName>
</protein>
<dbReference type="InterPro" id="IPR013538">
    <property type="entry name" value="ASHA1/2-like_C"/>
</dbReference>
<name>A0A160ISQ5_9BACL</name>
<dbReference type="CDD" id="cd08895">
    <property type="entry name" value="SRPBCC_CalC_Aha1-like_2"/>
    <property type="match status" value="1"/>
</dbReference>
<dbReference type="Pfam" id="PF08327">
    <property type="entry name" value="AHSA1"/>
    <property type="match status" value="1"/>
</dbReference>
<reference evidence="3 4" key="1">
    <citation type="submission" date="2016-04" db="EMBL/GenBank/DDBJ databases">
        <title>Complete genome sequence of Fictibacillus phosphorivorans G25-29, a strain toxic to nematodes.</title>
        <authorList>
            <person name="Zheng Z."/>
        </authorList>
    </citation>
    <scope>NUCLEOTIDE SEQUENCE [LARGE SCALE GENOMIC DNA]</scope>
    <source>
        <strain evidence="3 4">G25-29</strain>
    </source>
</reference>
<keyword evidence="4" id="KW-1185">Reference proteome</keyword>
<dbReference type="SUPFAM" id="SSF55961">
    <property type="entry name" value="Bet v1-like"/>
    <property type="match status" value="1"/>
</dbReference>
<dbReference type="KEGG" id="fpn:ABE65_021075"/>